<dbReference type="PROSITE" id="PS51635">
    <property type="entry name" value="PNPLA"/>
    <property type="match status" value="1"/>
</dbReference>
<dbReference type="InterPro" id="IPR002641">
    <property type="entry name" value="PNPLA_dom"/>
</dbReference>
<keyword evidence="2" id="KW-0812">Transmembrane</keyword>
<reference evidence="4" key="1">
    <citation type="submission" date="2018-05" db="EMBL/GenBank/DDBJ databases">
        <authorList>
            <person name="Lanie J.A."/>
            <person name="Ng W.-L."/>
            <person name="Kazmierczak K.M."/>
            <person name="Andrzejewski T.M."/>
            <person name="Davidsen T.M."/>
            <person name="Wayne K.J."/>
            <person name="Tettelin H."/>
            <person name="Glass J.I."/>
            <person name="Rusch D."/>
            <person name="Podicherti R."/>
            <person name="Tsui H.-C.T."/>
            <person name="Winkler M.E."/>
        </authorList>
    </citation>
    <scope>NUCLEOTIDE SEQUENCE</scope>
</reference>
<evidence type="ECO:0000259" key="3">
    <source>
        <dbReference type="PROSITE" id="PS51635"/>
    </source>
</evidence>
<gene>
    <name evidence="4" type="ORF">METZ01_LOCUS244090</name>
</gene>
<dbReference type="GO" id="GO:0006629">
    <property type="term" value="P:lipid metabolic process"/>
    <property type="evidence" value="ECO:0007669"/>
    <property type="project" value="UniProtKB-KW"/>
</dbReference>
<evidence type="ECO:0000256" key="2">
    <source>
        <dbReference type="SAM" id="Phobius"/>
    </source>
</evidence>
<dbReference type="SUPFAM" id="SSF52151">
    <property type="entry name" value="FabD/lysophospholipase-like"/>
    <property type="match status" value="1"/>
</dbReference>
<evidence type="ECO:0000256" key="1">
    <source>
        <dbReference type="ARBA" id="ARBA00023098"/>
    </source>
</evidence>
<proteinExistence type="predicted"/>
<keyword evidence="2" id="KW-1133">Transmembrane helix</keyword>
<feature type="non-terminal residue" evidence="4">
    <location>
        <position position="339"/>
    </location>
</feature>
<feature type="non-terminal residue" evidence="4">
    <location>
        <position position="1"/>
    </location>
</feature>
<keyword evidence="2" id="KW-0472">Membrane</keyword>
<dbReference type="Gene3D" id="3.40.1090.10">
    <property type="entry name" value="Cytosolic phospholipase A2 catalytic domain"/>
    <property type="match status" value="1"/>
</dbReference>
<feature type="domain" description="PNPLA" evidence="3">
    <location>
        <begin position="15"/>
        <end position="155"/>
    </location>
</feature>
<dbReference type="InterPro" id="IPR016035">
    <property type="entry name" value="Acyl_Trfase/lysoPLipase"/>
</dbReference>
<organism evidence="4">
    <name type="scientific">marine metagenome</name>
    <dbReference type="NCBI Taxonomy" id="408172"/>
    <lineage>
        <taxon>unclassified sequences</taxon>
        <taxon>metagenomes</taxon>
        <taxon>ecological metagenomes</taxon>
    </lineage>
</organism>
<feature type="transmembrane region" description="Helical" evidence="2">
    <location>
        <begin position="89"/>
        <end position="115"/>
    </location>
</feature>
<dbReference type="Pfam" id="PF01734">
    <property type="entry name" value="Patatin"/>
    <property type="match status" value="1"/>
</dbReference>
<protein>
    <recommendedName>
        <fullName evidence="3">PNPLA domain-containing protein</fullName>
    </recommendedName>
</protein>
<dbReference type="EMBL" id="UINC01063520">
    <property type="protein sequence ID" value="SVB91236.1"/>
    <property type="molecule type" value="Genomic_DNA"/>
</dbReference>
<keyword evidence="1" id="KW-0443">Lipid metabolism</keyword>
<evidence type="ECO:0000313" key="4">
    <source>
        <dbReference type="EMBL" id="SVB91236.1"/>
    </source>
</evidence>
<dbReference type="AlphaFoldDB" id="A0A382HV50"/>
<name>A0A382HV50_9ZZZZ</name>
<accession>A0A382HV50</accession>
<feature type="transmembrane region" description="Helical" evidence="2">
    <location>
        <begin position="152"/>
        <end position="174"/>
    </location>
</feature>
<sequence length="339" mass="36725">VLPNRRYIPHLRTALVLTGTGTAGAYHAGVVRALHEAGVKVDLVAGRGIGAVGAMFTAIDGGSGLWESGGVWRNAGVGRLYRWRRILRATLWIASAAVATLVLPMVALVGVASAYPVGYLFELIGLDVGTSIIAAYARLVDTVFAPTAFPTYIPRLFLIAVVTLLALFLIDTFLSSVRRVPRRRVRGDLWWRLLGTPLEVSAAVKWFSGGLWQVMSGASRIEVPVNKDLGERYAELLGDNVGQPGFCELLVVAHDIDARRDITYALLAEPHRQAYLADVSGSDAEGRLLEVVDLSTEPKRLAFDALASSLSLPLVTEPHFVSHAPESAWRGETHRVSDR</sequence>